<gene>
    <name evidence="1" type="ORF">DHETER_LOCUS9403</name>
</gene>
<dbReference type="Proteomes" id="UP000789702">
    <property type="component" value="Unassembled WGS sequence"/>
</dbReference>
<comment type="caution">
    <text evidence="1">The sequence shown here is derived from an EMBL/GenBank/DDBJ whole genome shotgun (WGS) entry which is preliminary data.</text>
</comment>
<accession>A0ACA9NGF4</accession>
<evidence type="ECO:0000313" key="2">
    <source>
        <dbReference type="Proteomes" id="UP000789702"/>
    </source>
</evidence>
<proteinExistence type="predicted"/>
<name>A0ACA9NGF4_9GLOM</name>
<evidence type="ECO:0000313" key="1">
    <source>
        <dbReference type="EMBL" id="CAG8653318.1"/>
    </source>
</evidence>
<dbReference type="EMBL" id="CAJVPU010016465">
    <property type="protein sequence ID" value="CAG8653318.1"/>
    <property type="molecule type" value="Genomic_DNA"/>
</dbReference>
<feature type="non-terminal residue" evidence="1">
    <location>
        <position position="58"/>
    </location>
</feature>
<keyword evidence="2" id="KW-1185">Reference proteome</keyword>
<feature type="non-terminal residue" evidence="1">
    <location>
        <position position="1"/>
    </location>
</feature>
<sequence>EIDSGHRSVSCNCVDPHVKEAVRKMIEAYEKELTQNNRKRKATKDQQDINNYFESLTL</sequence>
<organism evidence="1 2">
    <name type="scientific">Dentiscutata heterogama</name>
    <dbReference type="NCBI Taxonomy" id="1316150"/>
    <lineage>
        <taxon>Eukaryota</taxon>
        <taxon>Fungi</taxon>
        <taxon>Fungi incertae sedis</taxon>
        <taxon>Mucoromycota</taxon>
        <taxon>Glomeromycotina</taxon>
        <taxon>Glomeromycetes</taxon>
        <taxon>Diversisporales</taxon>
        <taxon>Gigasporaceae</taxon>
        <taxon>Dentiscutata</taxon>
    </lineage>
</organism>
<reference evidence="1" key="1">
    <citation type="submission" date="2021-06" db="EMBL/GenBank/DDBJ databases">
        <authorList>
            <person name="Kallberg Y."/>
            <person name="Tangrot J."/>
            <person name="Rosling A."/>
        </authorList>
    </citation>
    <scope>NUCLEOTIDE SEQUENCE</scope>
    <source>
        <strain evidence="1">IL203A</strain>
    </source>
</reference>
<protein>
    <submittedName>
        <fullName evidence="1">6411_t:CDS:1</fullName>
    </submittedName>
</protein>